<feature type="compositionally biased region" description="Basic and acidic residues" evidence="1">
    <location>
        <begin position="13"/>
        <end position="53"/>
    </location>
</feature>
<evidence type="ECO:0000313" key="3">
    <source>
        <dbReference type="Proteomes" id="UP001219934"/>
    </source>
</evidence>
<accession>A0AAD6ATA0</accession>
<name>A0AAD6ATA0_9TELE</name>
<sequence>MGRGDEEWGGAEKGTEDGEKQSDGRQVEKRREGLMEEWRDEDGKEEKIREVEPWWRGNRLSCSPEGLLRNGDEDTDKDNERKEDFKNESQRIKDEDREEKMRIVETAVMREKCNGRDK</sequence>
<organism evidence="2 3">
    <name type="scientific">Pogonophryne albipinna</name>
    <dbReference type="NCBI Taxonomy" id="1090488"/>
    <lineage>
        <taxon>Eukaryota</taxon>
        <taxon>Metazoa</taxon>
        <taxon>Chordata</taxon>
        <taxon>Craniata</taxon>
        <taxon>Vertebrata</taxon>
        <taxon>Euteleostomi</taxon>
        <taxon>Actinopterygii</taxon>
        <taxon>Neopterygii</taxon>
        <taxon>Teleostei</taxon>
        <taxon>Neoteleostei</taxon>
        <taxon>Acanthomorphata</taxon>
        <taxon>Eupercaria</taxon>
        <taxon>Perciformes</taxon>
        <taxon>Notothenioidei</taxon>
        <taxon>Pogonophryne</taxon>
    </lineage>
</organism>
<evidence type="ECO:0000256" key="1">
    <source>
        <dbReference type="SAM" id="MobiDB-lite"/>
    </source>
</evidence>
<reference evidence="2" key="1">
    <citation type="submission" date="2022-11" db="EMBL/GenBank/DDBJ databases">
        <title>Chromosome-level genome of Pogonophryne albipinna.</title>
        <authorList>
            <person name="Jo E."/>
        </authorList>
    </citation>
    <scope>NUCLEOTIDE SEQUENCE</scope>
    <source>
        <strain evidence="2">SGF0006</strain>
        <tissue evidence="2">Muscle</tissue>
    </source>
</reference>
<keyword evidence="3" id="KW-1185">Reference proteome</keyword>
<dbReference type="Proteomes" id="UP001219934">
    <property type="component" value="Unassembled WGS sequence"/>
</dbReference>
<feature type="region of interest" description="Disordered" evidence="1">
    <location>
        <begin position="1"/>
        <end position="99"/>
    </location>
</feature>
<feature type="compositionally biased region" description="Basic and acidic residues" evidence="1">
    <location>
        <begin position="78"/>
        <end position="99"/>
    </location>
</feature>
<evidence type="ECO:0000313" key="2">
    <source>
        <dbReference type="EMBL" id="KAJ4930505.1"/>
    </source>
</evidence>
<proteinExistence type="predicted"/>
<gene>
    <name evidence="2" type="ORF">JOQ06_024816</name>
</gene>
<protein>
    <submittedName>
        <fullName evidence="2">Uncharacterized protein</fullName>
    </submittedName>
</protein>
<dbReference type="EMBL" id="JAPTMU010000015">
    <property type="protein sequence ID" value="KAJ4930505.1"/>
    <property type="molecule type" value="Genomic_DNA"/>
</dbReference>
<dbReference type="AlphaFoldDB" id="A0AAD6ATA0"/>
<comment type="caution">
    <text evidence="2">The sequence shown here is derived from an EMBL/GenBank/DDBJ whole genome shotgun (WGS) entry which is preliminary data.</text>
</comment>